<dbReference type="EMBL" id="KK583201">
    <property type="protein sequence ID" value="KDO30652.1"/>
    <property type="molecule type" value="Genomic_DNA"/>
</dbReference>
<dbReference type="RefSeq" id="XP_012198862.1">
    <property type="nucleotide sequence ID" value="XM_012343472.1"/>
</dbReference>
<protein>
    <submittedName>
        <fullName evidence="1">Uncharacterized protein</fullName>
    </submittedName>
</protein>
<reference evidence="1 2" key="1">
    <citation type="journal article" date="2013" name="PLoS Genet.">
        <title>Distinctive expansion of potential virulence genes in the genome of the oomycete fish pathogen Saprolegnia parasitica.</title>
        <authorList>
            <person name="Jiang R.H."/>
            <person name="de Bruijn I."/>
            <person name="Haas B.J."/>
            <person name="Belmonte R."/>
            <person name="Lobach L."/>
            <person name="Christie J."/>
            <person name="van den Ackerveken G."/>
            <person name="Bottin A."/>
            <person name="Bulone V."/>
            <person name="Diaz-Moreno S.M."/>
            <person name="Dumas B."/>
            <person name="Fan L."/>
            <person name="Gaulin E."/>
            <person name="Govers F."/>
            <person name="Grenville-Briggs L.J."/>
            <person name="Horner N.R."/>
            <person name="Levin J.Z."/>
            <person name="Mammella M."/>
            <person name="Meijer H.J."/>
            <person name="Morris P."/>
            <person name="Nusbaum C."/>
            <person name="Oome S."/>
            <person name="Phillips A.J."/>
            <person name="van Rooyen D."/>
            <person name="Rzeszutek E."/>
            <person name="Saraiva M."/>
            <person name="Secombes C.J."/>
            <person name="Seidl M.F."/>
            <person name="Snel B."/>
            <person name="Stassen J.H."/>
            <person name="Sykes S."/>
            <person name="Tripathy S."/>
            <person name="van den Berg H."/>
            <person name="Vega-Arreguin J.C."/>
            <person name="Wawra S."/>
            <person name="Young S.K."/>
            <person name="Zeng Q."/>
            <person name="Dieguez-Uribeondo J."/>
            <person name="Russ C."/>
            <person name="Tyler B.M."/>
            <person name="van West P."/>
        </authorList>
    </citation>
    <scope>NUCLEOTIDE SEQUENCE [LARGE SCALE GENOMIC DNA]</scope>
    <source>
        <strain evidence="1 2">CBS 223.65</strain>
    </source>
</reference>
<sequence>MWKAFAKNLLGTCVLDEMAWTSCALSASQVTGMAPALREWITRGIRKISFVDCAFQEDHLCALAAAIARTTSRVGVRIRIEDKVQRFKNTTYILLGQALASCRGVSIELPPVLGNNWRDELGTIDNLAFDHLMVDGRPRLVLASVA</sequence>
<evidence type="ECO:0000313" key="2">
    <source>
        <dbReference type="Proteomes" id="UP000030745"/>
    </source>
</evidence>
<dbReference type="KEGG" id="spar:SPRG_04553"/>
<dbReference type="Proteomes" id="UP000030745">
    <property type="component" value="Unassembled WGS sequence"/>
</dbReference>
<dbReference type="AlphaFoldDB" id="A0A067CV58"/>
<name>A0A067CV58_SAPPC</name>
<gene>
    <name evidence="1" type="ORF">SPRG_04553</name>
</gene>
<evidence type="ECO:0000313" key="1">
    <source>
        <dbReference type="EMBL" id="KDO30652.1"/>
    </source>
</evidence>
<dbReference type="VEuPathDB" id="FungiDB:SPRG_04553"/>
<proteinExistence type="predicted"/>
<keyword evidence="2" id="KW-1185">Reference proteome</keyword>
<accession>A0A067CV58</accession>
<dbReference type="GeneID" id="24126991"/>
<organism evidence="1 2">
    <name type="scientific">Saprolegnia parasitica (strain CBS 223.65)</name>
    <dbReference type="NCBI Taxonomy" id="695850"/>
    <lineage>
        <taxon>Eukaryota</taxon>
        <taxon>Sar</taxon>
        <taxon>Stramenopiles</taxon>
        <taxon>Oomycota</taxon>
        <taxon>Saprolegniomycetes</taxon>
        <taxon>Saprolegniales</taxon>
        <taxon>Saprolegniaceae</taxon>
        <taxon>Saprolegnia</taxon>
    </lineage>
</organism>